<feature type="transmembrane region" description="Helical" evidence="5">
    <location>
        <begin position="273"/>
        <end position="292"/>
    </location>
</feature>
<evidence type="ECO:0000256" key="2">
    <source>
        <dbReference type="ARBA" id="ARBA00022692"/>
    </source>
</evidence>
<keyword evidence="4 5" id="KW-0472">Membrane</keyword>
<keyword evidence="3 5" id="KW-1133">Transmembrane helix</keyword>
<dbReference type="Proteomes" id="UP001228019">
    <property type="component" value="Unassembled WGS sequence"/>
</dbReference>
<feature type="transmembrane region" description="Helical" evidence="5">
    <location>
        <begin position="142"/>
        <end position="162"/>
    </location>
</feature>
<evidence type="ECO:0000313" key="7">
    <source>
        <dbReference type="EMBL" id="MDO7897518.1"/>
    </source>
</evidence>
<evidence type="ECO:0000259" key="6">
    <source>
        <dbReference type="PROSITE" id="PS50850"/>
    </source>
</evidence>
<organism evidence="7 8">
    <name type="scientific">Pseudomonas citrulli</name>
    <dbReference type="NCBI Taxonomy" id="3064347"/>
    <lineage>
        <taxon>Bacteria</taxon>
        <taxon>Pseudomonadati</taxon>
        <taxon>Pseudomonadota</taxon>
        <taxon>Gammaproteobacteria</taxon>
        <taxon>Pseudomonadales</taxon>
        <taxon>Pseudomonadaceae</taxon>
        <taxon>Pseudomonas</taxon>
    </lineage>
</organism>
<feature type="transmembrane region" description="Helical" evidence="5">
    <location>
        <begin position="246"/>
        <end position="266"/>
    </location>
</feature>
<dbReference type="InterPro" id="IPR020846">
    <property type="entry name" value="MFS_dom"/>
</dbReference>
<feature type="transmembrane region" description="Helical" evidence="5">
    <location>
        <begin position="359"/>
        <end position="381"/>
    </location>
</feature>
<dbReference type="PANTHER" id="PTHR23514">
    <property type="entry name" value="BYPASS OF STOP CODON PROTEIN 6"/>
    <property type="match status" value="1"/>
</dbReference>
<sequence>MNDLTHQLFAISRNNLQACRIAFFLSGAAMGAWAPLVPFARERAGIDDGELGLLLLCLGSGSMCMMPFVARLVSKVGCRAAMTTAVSAAVLCLLALSVASQFYALVMFLLCFGACMGTADVTMNLQGSMVERGLGRTMMSGFHGLFSVGNIFSALLVSALLGFGLSPLSAVAVLGGVVAVLLATFGRQMLAFGEGAGGPIFSRPTRYVWLVGILCLIAFLVEGSMLDWSAVFLTTVRGMDISQAGIGYALFSVTMAIGRLSGDWLVPRLGERAVLVGGSALAMFGMLVSVLLDSQWLTLVGFVLVGAGIANMVPVYCSAVGRQHVMPVSLALSTVNAIGYLGILMGPAAIGFVAHLSSLSIALVMTAGLLVFVMFTSTTVVRHG</sequence>
<dbReference type="SUPFAM" id="SSF103473">
    <property type="entry name" value="MFS general substrate transporter"/>
    <property type="match status" value="1"/>
</dbReference>
<dbReference type="Gene3D" id="1.20.1250.20">
    <property type="entry name" value="MFS general substrate transporter like domains"/>
    <property type="match status" value="2"/>
</dbReference>
<feature type="transmembrane region" description="Helical" evidence="5">
    <location>
        <begin position="329"/>
        <end position="353"/>
    </location>
</feature>
<proteinExistence type="predicted"/>
<protein>
    <submittedName>
        <fullName evidence="7">MFS transporter</fullName>
    </submittedName>
</protein>
<name>A0ABT9BYA1_9PSED</name>
<feature type="transmembrane region" description="Helical" evidence="5">
    <location>
        <begin position="207"/>
        <end position="226"/>
    </location>
</feature>
<gene>
    <name evidence="7" type="ORF">Q6A48_11545</name>
</gene>
<dbReference type="CDD" id="cd17393">
    <property type="entry name" value="MFS_MosC_like"/>
    <property type="match status" value="1"/>
</dbReference>
<dbReference type="InterPro" id="IPR051788">
    <property type="entry name" value="MFS_Transporter"/>
</dbReference>
<keyword evidence="8" id="KW-1185">Reference proteome</keyword>
<feature type="transmembrane region" description="Helical" evidence="5">
    <location>
        <begin position="51"/>
        <end position="69"/>
    </location>
</feature>
<dbReference type="InterPro" id="IPR036259">
    <property type="entry name" value="MFS_trans_sf"/>
</dbReference>
<evidence type="ECO:0000256" key="5">
    <source>
        <dbReference type="SAM" id="Phobius"/>
    </source>
</evidence>
<comment type="caution">
    <text evidence="7">The sequence shown here is derived from an EMBL/GenBank/DDBJ whole genome shotgun (WGS) entry which is preliminary data.</text>
</comment>
<comment type="subcellular location">
    <subcellularLocation>
        <location evidence="1">Membrane</location>
        <topology evidence="1">Multi-pass membrane protein</topology>
    </subcellularLocation>
</comment>
<accession>A0ABT9BYA1</accession>
<dbReference type="RefSeq" id="WP_304554242.1">
    <property type="nucleotide sequence ID" value="NZ_JAUQOP010000013.1"/>
</dbReference>
<evidence type="ECO:0000313" key="8">
    <source>
        <dbReference type="Proteomes" id="UP001228019"/>
    </source>
</evidence>
<feature type="transmembrane region" description="Helical" evidence="5">
    <location>
        <begin position="102"/>
        <end position="121"/>
    </location>
</feature>
<dbReference type="PANTHER" id="PTHR23514:SF13">
    <property type="entry name" value="INNER MEMBRANE PROTEIN YBJJ"/>
    <property type="match status" value="1"/>
</dbReference>
<feature type="transmembrane region" description="Helical" evidence="5">
    <location>
        <begin position="168"/>
        <end position="186"/>
    </location>
</feature>
<keyword evidence="2 5" id="KW-0812">Transmembrane</keyword>
<feature type="transmembrane region" description="Helical" evidence="5">
    <location>
        <begin position="21"/>
        <end position="39"/>
    </location>
</feature>
<feature type="transmembrane region" description="Helical" evidence="5">
    <location>
        <begin position="298"/>
        <end position="317"/>
    </location>
</feature>
<feature type="domain" description="Major facilitator superfamily (MFS) profile" evidence="6">
    <location>
        <begin position="155"/>
        <end position="384"/>
    </location>
</feature>
<evidence type="ECO:0000256" key="1">
    <source>
        <dbReference type="ARBA" id="ARBA00004141"/>
    </source>
</evidence>
<dbReference type="EMBL" id="JAUQOP010000013">
    <property type="protein sequence ID" value="MDO7897518.1"/>
    <property type="molecule type" value="Genomic_DNA"/>
</dbReference>
<dbReference type="Pfam" id="PF07690">
    <property type="entry name" value="MFS_1"/>
    <property type="match status" value="1"/>
</dbReference>
<reference evidence="7 8" key="1">
    <citation type="submission" date="2023-07" db="EMBL/GenBank/DDBJ databases">
        <title>Identification of four novel Pseudomonas species associated with bacterial leaf spot of cucurbits.</title>
        <authorList>
            <person name="Fullem K.R."/>
        </authorList>
    </citation>
    <scope>NUCLEOTIDE SEQUENCE [LARGE SCALE GENOMIC DNA]</scope>
    <source>
        <strain evidence="7 8">K18</strain>
    </source>
</reference>
<dbReference type="PROSITE" id="PS50850">
    <property type="entry name" value="MFS"/>
    <property type="match status" value="1"/>
</dbReference>
<dbReference type="InterPro" id="IPR011701">
    <property type="entry name" value="MFS"/>
</dbReference>
<evidence type="ECO:0000256" key="4">
    <source>
        <dbReference type="ARBA" id="ARBA00023136"/>
    </source>
</evidence>
<feature type="transmembrane region" description="Helical" evidence="5">
    <location>
        <begin position="76"/>
        <end position="96"/>
    </location>
</feature>
<evidence type="ECO:0000256" key="3">
    <source>
        <dbReference type="ARBA" id="ARBA00022989"/>
    </source>
</evidence>